<keyword evidence="2" id="KW-1185">Reference proteome</keyword>
<dbReference type="Proteomes" id="UP000245711">
    <property type="component" value="Plasmid pRB98"/>
</dbReference>
<dbReference type="EMBL" id="CP021355">
    <property type="protein sequence ID" value="AWK76406.1"/>
    <property type="molecule type" value="Genomic_DNA"/>
</dbReference>
<accession>A0A2S2C6A6</accession>
<reference evidence="1 2" key="1">
    <citation type="submission" date="2017-05" db="EMBL/GenBank/DDBJ databases">
        <title>Isolation of Rhodococcus sp. S2-17 biodegrading of BP-3.</title>
        <authorList>
            <person name="Lee Y."/>
            <person name="Kim K.H."/>
            <person name="Chun B.H."/>
            <person name="Jung H.S."/>
            <person name="Jeon C.O."/>
        </authorList>
    </citation>
    <scope>NUCLEOTIDE SEQUENCE [LARGE SCALE GENOMIC DNA]</scope>
    <source>
        <strain evidence="1 2">S2-17</strain>
        <plasmid evidence="2">prb98</plasmid>
    </source>
</reference>
<dbReference type="RefSeq" id="WP_109335861.1">
    <property type="nucleotide sequence ID" value="NZ_CP021355.1"/>
</dbReference>
<protein>
    <submittedName>
        <fullName evidence="1">Uncharacterized protein</fullName>
    </submittedName>
</protein>
<dbReference type="KEGG" id="roz:CBI38_33915"/>
<keyword evidence="1" id="KW-0614">Plasmid</keyword>
<sequence>MPSKLRVLNDLTTSGPIDSTQFQRIAVLDLDAGHPLLVTATGTVEGVDLQFNSRVTIRLELRDGSVAAARPESQTSFQAPASPVFAALETFSLIAASDALTPIPSGTAVLRPPRAVLSARKEGSSGAFAFRNIRIVALTVDEIVETTIGP</sequence>
<gene>
    <name evidence="1" type="ORF">CBI38_33915</name>
</gene>
<evidence type="ECO:0000313" key="1">
    <source>
        <dbReference type="EMBL" id="AWK76406.1"/>
    </source>
</evidence>
<proteinExistence type="predicted"/>
<organism evidence="1 2">
    <name type="scientific">Rhodococcus oxybenzonivorans</name>
    <dbReference type="NCBI Taxonomy" id="1990687"/>
    <lineage>
        <taxon>Bacteria</taxon>
        <taxon>Bacillati</taxon>
        <taxon>Actinomycetota</taxon>
        <taxon>Actinomycetes</taxon>
        <taxon>Mycobacteriales</taxon>
        <taxon>Nocardiaceae</taxon>
        <taxon>Rhodococcus</taxon>
    </lineage>
</organism>
<evidence type="ECO:0000313" key="2">
    <source>
        <dbReference type="Proteomes" id="UP000245711"/>
    </source>
</evidence>
<geneLocation type="plasmid" evidence="2">
    <name>prb98</name>
</geneLocation>
<dbReference type="AlphaFoldDB" id="A0A2S2C6A6"/>
<name>A0A2S2C6A6_9NOCA</name>